<dbReference type="PANTHER" id="PTHR40621">
    <property type="entry name" value="TRANSCRIPTION FACTOR KAPC-RELATED"/>
    <property type="match status" value="1"/>
</dbReference>
<protein>
    <recommendedName>
        <fullName evidence="5">BZIP domain-containing protein</fullName>
    </recommendedName>
</protein>
<dbReference type="PANTHER" id="PTHR40621:SF6">
    <property type="entry name" value="AP-1-LIKE TRANSCRIPTION FACTOR YAP1-RELATED"/>
    <property type="match status" value="1"/>
</dbReference>
<dbReference type="Pfam" id="PF00170">
    <property type="entry name" value="bZIP_1"/>
    <property type="match status" value="1"/>
</dbReference>
<dbReference type="OrthoDB" id="2447166at2759"/>
<feature type="region of interest" description="Disordered" evidence="4">
    <location>
        <begin position="1"/>
        <end position="48"/>
    </location>
</feature>
<keyword evidence="7" id="KW-1185">Reference proteome</keyword>
<evidence type="ECO:0000256" key="1">
    <source>
        <dbReference type="ARBA" id="ARBA00004123"/>
    </source>
</evidence>
<dbReference type="AlphaFoldDB" id="A0A9P6LV75"/>
<dbReference type="CDD" id="cd14688">
    <property type="entry name" value="bZIP_YAP"/>
    <property type="match status" value="1"/>
</dbReference>
<dbReference type="InterPro" id="IPR046347">
    <property type="entry name" value="bZIP_sf"/>
</dbReference>
<dbReference type="GO" id="GO:0001228">
    <property type="term" value="F:DNA-binding transcription activator activity, RNA polymerase II-specific"/>
    <property type="evidence" value="ECO:0007669"/>
    <property type="project" value="TreeGrafter"/>
</dbReference>
<keyword evidence="3" id="KW-0175">Coiled coil</keyword>
<feature type="domain" description="BZIP" evidence="5">
    <location>
        <begin position="35"/>
        <end position="50"/>
    </location>
</feature>
<sequence length="147" mass="16569">MAIKKATSESRESSEQPESASDRLAGHAGNVTHPRRAAQNRAAQRTFRNRRKAYIKELEQKVQEIDRTRDLMDAVRVENQEIWRRFQILETLASRNGVQLPVFPPLTSLAATTMTAADGITSISVVTGNEYNEMMMMNAHHLLSSDD</sequence>
<evidence type="ECO:0000256" key="2">
    <source>
        <dbReference type="ARBA" id="ARBA00023242"/>
    </source>
</evidence>
<feature type="compositionally biased region" description="Basic and acidic residues" evidence="4">
    <location>
        <begin position="1"/>
        <end position="25"/>
    </location>
</feature>
<dbReference type="PROSITE" id="PS00036">
    <property type="entry name" value="BZIP_BASIC"/>
    <property type="match status" value="1"/>
</dbReference>
<reference evidence="6" key="1">
    <citation type="journal article" date="2020" name="Fungal Divers.">
        <title>Resolving the Mortierellaceae phylogeny through synthesis of multi-gene phylogenetics and phylogenomics.</title>
        <authorList>
            <person name="Vandepol N."/>
            <person name="Liber J."/>
            <person name="Desiro A."/>
            <person name="Na H."/>
            <person name="Kennedy M."/>
            <person name="Barry K."/>
            <person name="Grigoriev I.V."/>
            <person name="Miller A.N."/>
            <person name="O'Donnell K."/>
            <person name="Stajich J.E."/>
            <person name="Bonito G."/>
        </authorList>
    </citation>
    <scope>NUCLEOTIDE SEQUENCE</scope>
    <source>
        <strain evidence="6">MES-2147</strain>
    </source>
</reference>
<dbReference type="SUPFAM" id="SSF57959">
    <property type="entry name" value="Leucine zipper domain"/>
    <property type="match status" value="1"/>
</dbReference>
<evidence type="ECO:0000259" key="5">
    <source>
        <dbReference type="PROSITE" id="PS00036"/>
    </source>
</evidence>
<evidence type="ECO:0000256" key="4">
    <source>
        <dbReference type="SAM" id="MobiDB-lite"/>
    </source>
</evidence>
<dbReference type="GO" id="GO:0090575">
    <property type="term" value="C:RNA polymerase II transcription regulator complex"/>
    <property type="evidence" value="ECO:0007669"/>
    <property type="project" value="TreeGrafter"/>
</dbReference>
<dbReference type="Gene3D" id="1.20.5.170">
    <property type="match status" value="1"/>
</dbReference>
<accession>A0A9P6LV75</accession>
<comment type="caution">
    <text evidence="6">The sequence shown here is derived from an EMBL/GenBank/DDBJ whole genome shotgun (WGS) entry which is preliminary data.</text>
</comment>
<feature type="coiled-coil region" evidence="3">
    <location>
        <begin position="51"/>
        <end position="78"/>
    </location>
</feature>
<name>A0A9P6LV75_9FUNG</name>
<dbReference type="InterPro" id="IPR004827">
    <property type="entry name" value="bZIP"/>
</dbReference>
<proteinExistence type="predicted"/>
<dbReference type="InterPro" id="IPR050936">
    <property type="entry name" value="AP-1-like"/>
</dbReference>
<gene>
    <name evidence="6" type="ORF">BGZ65_011447</name>
</gene>
<dbReference type="Proteomes" id="UP000749646">
    <property type="component" value="Unassembled WGS sequence"/>
</dbReference>
<evidence type="ECO:0000313" key="7">
    <source>
        <dbReference type="Proteomes" id="UP000749646"/>
    </source>
</evidence>
<organism evidence="6 7">
    <name type="scientific">Modicella reniformis</name>
    <dbReference type="NCBI Taxonomy" id="1440133"/>
    <lineage>
        <taxon>Eukaryota</taxon>
        <taxon>Fungi</taxon>
        <taxon>Fungi incertae sedis</taxon>
        <taxon>Mucoromycota</taxon>
        <taxon>Mortierellomycotina</taxon>
        <taxon>Mortierellomycetes</taxon>
        <taxon>Mortierellales</taxon>
        <taxon>Mortierellaceae</taxon>
        <taxon>Modicella</taxon>
    </lineage>
</organism>
<evidence type="ECO:0000256" key="3">
    <source>
        <dbReference type="SAM" id="Coils"/>
    </source>
</evidence>
<dbReference type="GO" id="GO:0000976">
    <property type="term" value="F:transcription cis-regulatory region binding"/>
    <property type="evidence" value="ECO:0007669"/>
    <property type="project" value="InterPro"/>
</dbReference>
<keyword evidence="2" id="KW-0539">Nucleus</keyword>
<evidence type="ECO:0000313" key="6">
    <source>
        <dbReference type="EMBL" id="KAF9944901.1"/>
    </source>
</evidence>
<comment type="subcellular location">
    <subcellularLocation>
        <location evidence="1">Nucleus</location>
    </subcellularLocation>
</comment>
<feature type="non-terminal residue" evidence="6">
    <location>
        <position position="147"/>
    </location>
</feature>
<dbReference type="EMBL" id="JAAAHW010008193">
    <property type="protein sequence ID" value="KAF9944901.1"/>
    <property type="molecule type" value="Genomic_DNA"/>
</dbReference>